<proteinExistence type="inferred from homology"/>
<evidence type="ECO:0000313" key="14">
    <source>
        <dbReference type="EMBL" id="KKU60729.1"/>
    </source>
</evidence>
<dbReference type="Gene3D" id="3.30.2010.10">
    <property type="entry name" value="Metalloproteases ('zincins'), catalytic domain"/>
    <property type="match status" value="1"/>
</dbReference>
<dbReference type="CDD" id="cd07340">
    <property type="entry name" value="M48B_Htpx_like"/>
    <property type="match status" value="1"/>
</dbReference>
<feature type="binding site" evidence="12">
    <location>
        <position position="222"/>
    </location>
    <ligand>
        <name>Zn(2+)</name>
        <dbReference type="ChEBI" id="CHEBI:29105"/>
        <note>catalytic</note>
    </ligand>
</feature>
<keyword evidence="5 12" id="KW-0812">Transmembrane</keyword>
<keyword evidence="11 12" id="KW-0472">Membrane</keyword>
<comment type="similarity">
    <text evidence="2 12">Belongs to the peptidase M48B family.</text>
</comment>
<dbReference type="GO" id="GO:0004222">
    <property type="term" value="F:metalloendopeptidase activity"/>
    <property type="evidence" value="ECO:0007669"/>
    <property type="project" value="UniProtKB-UniRule"/>
</dbReference>
<keyword evidence="9 12" id="KW-1133">Transmembrane helix</keyword>
<evidence type="ECO:0000256" key="8">
    <source>
        <dbReference type="ARBA" id="ARBA00022833"/>
    </source>
</evidence>
<dbReference type="PANTHER" id="PTHR43221">
    <property type="entry name" value="PROTEASE HTPX"/>
    <property type="match status" value="1"/>
</dbReference>
<comment type="cofactor">
    <cofactor evidence="12">
        <name>Zn(2+)</name>
        <dbReference type="ChEBI" id="CHEBI:29105"/>
    </cofactor>
    <text evidence="12">Binds 1 zinc ion per subunit.</text>
</comment>
<dbReference type="Pfam" id="PF01435">
    <property type="entry name" value="Peptidase_M48"/>
    <property type="match status" value="1"/>
</dbReference>
<dbReference type="InterPro" id="IPR001915">
    <property type="entry name" value="Peptidase_M48"/>
</dbReference>
<feature type="transmembrane region" description="Helical" evidence="12">
    <location>
        <begin position="194"/>
        <end position="213"/>
    </location>
</feature>
<feature type="binding site" evidence="12">
    <location>
        <position position="148"/>
    </location>
    <ligand>
        <name>Zn(2+)</name>
        <dbReference type="ChEBI" id="CHEBI:29105"/>
        <note>catalytic</note>
    </ligand>
</feature>
<feature type="transmembrane region" description="Helical" evidence="12">
    <location>
        <begin position="40"/>
        <end position="60"/>
    </location>
</feature>
<dbReference type="PANTHER" id="PTHR43221:SF1">
    <property type="entry name" value="PROTEASE HTPX"/>
    <property type="match status" value="1"/>
</dbReference>
<evidence type="ECO:0000256" key="12">
    <source>
        <dbReference type="HAMAP-Rule" id="MF_00188"/>
    </source>
</evidence>
<comment type="subcellular location">
    <subcellularLocation>
        <location evidence="1 12">Cell membrane</location>
        <topology evidence="1 12">Multi-pass membrane protein</topology>
    </subcellularLocation>
</comment>
<comment type="caution">
    <text evidence="14">The sequence shown here is derived from an EMBL/GenBank/DDBJ whole genome shotgun (WGS) entry which is preliminary data.</text>
</comment>
<keyword evidence="4 12" id="KW-0645">Protease</keyword>
<feature type="binding site" evidence="12">
    <location>
        <position position="144"/>
    </location>
    <ligand>
        <name>Zn(2+)</name>
        <dbReference type="ChEBI" id="CHEBI:29105"/>
        <note>catalytic</note>
    </ligand>
</feature>
<evidence type="ECO:0000256" key="7">
    <source>
        <dbReference type="ARBA" id="ARBA00022801"/>
    </source>
</evidence>
<protein>
    <recommendedName>
        <fullName evidence="12">Protease HtpX homolog</fullName>
        <ecNumber evidence="12">3.4.24.-</ecNumber>
    </recommendedName>
</protein>
<keyword evidence="10 12" id="KW-0482">Metalloprotease</keyword>
<dbReference type="GO" id="GO:0005886">
    <property type="term" value="C:plasma membrane"/>
    <property type="evidence" value="ECO:0007669"/>
    <property type="project" value="UniProtKB-SubCell"/>
</dbReference>
<dbReference type="EC" id="3.4.24.-" evidence="12"/>
<dbReference type="InterPro" id="IPR050083">
    <property type="entry name" value="HtpX_protease"/>
</dbReference>
<dbReference type="AlphaFoldDB" id="A0A0G1RTV5"/>
<evidence type="ECO:0000256" key="11">
    <source>
        <dbReference type="ARBA" id="ARBA00023136"/>
    </source>
</evidence>
<evidence type="ECO:0000256" key="10">
    <source>
        <dbReference type="ARBA" id="ARBA00023049"/>
    </source>
</evidence>
<dbReference type="EMBL" id="LCNT01000007">
    <property type="protein sequence ID" value="KKU60729.1"/>
    <property type="molecule type" value="Genomic_DNA"/>
</dbReference>
<evidence type="ECO:0000259" key="13">
    <source>
        <dbReference type="Pfam" id="PF01435"/>
    </source>
</evidence>
<keyword evidence="7 12" id="KW-0378">Hydrolase</keyword>
<dbReference type="Proteomes" id="UP000033860">
    <property type="component" value="Unassembled WGS sequence"/>
</dbReference>
<evidence type="ECO:0000256" key="9">
    <source>
        <dbReference type="ARBA" id="ARBA00022989"/>
    </source>
</evidence>
<evidence type="ECO:0000256" key="5">
    <source>
        <dbReference type="ARBA" id="ARBA00022692"/>
    </source>
</evidence>
<feature type="transmembrane region" description="Helical" evidence="12">
    <location>
        <begin position="16"/>
        <end position="34"/>
    </location>
</feature>
<evidence type="ECO:0000256" key="2">
    <source>
        <dbReference type="ARBA" id="ARBA00009779"/>
    </source>
</evidence>
<sequence>MLNVYEQVDRNKRKSALIIAFFVAFIALVAWVLGEASGYGLSWVGLALIFSGLVSFFSYYNSDKIILAISKARPASRKKDFKFYTVTENLCLATRLPLPKLYVIDDSAPNAFATGRDPGHAVVCATTGLIDKLDRTELEGVIAHELSHIKNYDIRVMSLVTVLVGLVTLLADWFLRATYWGRGRDNDRNQVKVVIFVVGVVLALLSPLIANLIKLAVSRRRELLADASAVKITRFPQGLARALEKISHDREPLEAANKATAHLYIANPLKNRHDSIGWFAGLFNTHPPVSERIRALRQMA</sequence>
<keyword evidence="3 12" id="KW-1003">Cell membrane</keyword>
<accession>A0A0G1RTV5</accession>
<dbReference type="GO" id="GO:0008270">
    <property type="term" value="F:zinc ion binding"/>
    <property type="evidence" value="ECO:0007669"/>
    <property type="project" value="UniProtKB-UniRule"/>
</dbReference>
<name>A0A0G1RTV5_9BACT</name>
<reference evidence="14 15" key="1">
    <citation type="journal article" date="2015" name="Nature">
        <title>rRNA introns, odd ribosomes, and small enigmatic genomes across a large radiation of phyla.</title>
        <authorList>
            <person name="Brown C.T."/>
            <person name="Hug L.A."/>
            <person name="Thomas B.C."/>
            <person name="Sharon I."/>
            <person name="Castelle C.J."/>
            <person name="Singh A."/>
            <person name="Wilkins M.J."/>
            <person name="Williams K.H."/>
            <person name="Banfield J.F."/>
        </authorList>
    </citation>
    <scope>NUCLEOTIDE SEQUENCE [LARGE SCALE GENOMIC DNA]</scope>
</reference>
<dbReference type="GO" id="GO:0006508">
    <property type="term" value="P:proteolysis"/>
    <property type="evidence" value="ECO:0007669"/>
    <property type="project" value="UniProtKB-KW"/>
</dbReference>
<evidence type="ECO:0000256" key="3">
    <source>
        <dbReference type="ARBA" id="ARBA00022475"/>
    </source>
</evidence>
<feature type="transmembrane region" description="Helical" evidence="12">
    <location>
        <begin position="156"/>
        <end position="174"/>
    </location>
</feature>
<feature type="domain" description="Peptidase M48" evidence="13">
    <location>
        <begin position="87"/>
        <end position="299"/>
    </location>
</feature>
<keyword evidence="6 12" id="KW-0479">Metal-binding</keyword>
<keyword evidence="8 12" id="KW-0862">Zinc</keyword>
<dbReference type="HAMAP" id="MF_00188">
    <property type="entry name" value="Pept_M48_protease_HtpX"/>
    <property type="match status" value="1"/>
</dbReference>
<gene>
    <name evidence="12" type="primary">htpX</name>
    <name evidence="14" type="ORF">UX85_C0007G0016</name>
</gene>
<evidence type="ECO:0000256" key="6">
    <source>
        <dbReference type="ARBA" id="ARBA00022723"/>
    </source>
</evidence>
<feature type="active site" evidence="12">
    <location>
        <position position="145"/>
    </location>
</feature>
<dbReference type="InterPro" id="IPR022919">
    <property type="entry name" value="Pept_M48_protease_HtpX"/>
</dbReference>
<evidence type="ECO:0000313" key="15">
    <source>
        <dbReference type="Proteomes" id="UP000033860"/>
    </source>
</evidence>
<organism evidence="14 15">
    <name type="scientific">Candidatus Beckwithbacteria bacterium GW2011_GWB1_47_15</name>
    <dbReference type="NCBI Taxonomy" id="1618371"/>
    <lineage>
        <taxon>Bacteria</taxon>
        <taxon>Candidatus Beckwithiibacteriota</taxon>
    </lineage>
</organism>
<evidence type="ECO:0000256" key="1">
    <source>
        <dbReference type="ARBA" id="ARBA00004651"/>
    </source>
</evidence>
<evidence type="ECO:0000256" key="4">
    <source>
        <dbReference type="ARBA" id="ARBA00022670"/>
    </source>
</evidence>